<keyword evidence="3" id="KW-1185">Reference proteome</keyword>
<gene>
    <name evidence="2" type="ORF">E2C01_047096</name>
</gene>
<evidence type="ECO:0000256" key="1">
    <source>
        <dbReference type="SAM" id="MobiDB-lite"/>
    </source>
</evidence>
<dbReference type="AlphaFoldDB" id="A0A5B7G7W0"/>
<evidence type="ECO:0000313" key="2">
    <source>
        <dbReference type="EMBL" id="MPC53208.1"/>
    </source>
</evidence>
<protein>
    <submittedName>
        <fullName evidence="2">Uncharacterized protein</fullName>
    </submittedName>
</protein>
<name>A0A5B7G7W0_PORTR</name>
<comment type="caution">
    <text evidence="2">The sequence shown here is derived from an EMBL/GenBank/DDBJ whole genome shotgun (WGS) entry which is preliminary data.</text>
</comment>
<dbReference type="EMBL" id="VSRR010011457">
    <property type="protein sequence ID" value="MPC53208.1"/>
    <property type="molecule type" value="Genomic_DNA"/>
</dbReference>
<evidence type="ECO:0000313" key="3">
    <source>
        <dbReference type="Proteomes" id="UP000324222"/>
    </source>
</evidence>
<dbReference type="Proteomes" id="UP000324222">
    <property type="component" value="Unassembled WGS sequence"/>
</dbReference>
<reference evidence="2 3" key="1">
    <citation type="submission" date="2019-05" db="EMBL/GenBank/DDBJ databases">
        <title>Another draft genome of Portunus trituberculatus and its Hox gene families provides insights of decapod evolution.</title>
        <authorList>
            <person name="Jeong J.-H."/>
            <person name="Song I."/>
            <person name="Kim S."/>
            <person name="Choi T."/>
            <person name="Kim D."/>
            <person name="Ryu S."/>
            <person name="Kim W."/>
        </authorList>
    </citation>
    <scope>NUCLEOTIDE SEQUENCE [LARGE SCALE GENOMIC DNA]</scope>
    <source>
        <tissue evidence="2">Muscle</tissue>
    </source>
</reference>
<proteinExistence type="predicted"/>
<sequence length="112" mass="12437">MEHCKPLPVTATDTVNSHPALHHLASASPPRHGKTTANGHSSLLFVYCLKEDITLEYRFVGRRHQCRKKRSNNTSSGSEGAVNLPLTTASCNPAQRFLLYPTTQEDSHSWPQ</sequence>
<organism evidence="2 3">
    <name type="scientific">Portunus trituberculatus</name>
    <name type="common">Swimming crab</name>
    <name type="synonym">Neptunus trituberculatus</name>
    <dbReference type="NCBI Taxonomy" id="210409"/>
    <lineage>
        <taxon>Eukaryota</taxon>
        <taxon>Metazoa</taxon>
        <taxon>Ecdysozoa</taxon>
        <taxon>Arthropoda</taxon>
        <taxon>Crustacea</taxon>
        <taxon>Multicrustacea</taxon>
        <taxon>Malacostraca</taxon>
        <taxon>Eumalacostraca</taxon>
        <taxon>Eucarida</taxon>
        <taxon>Decapoda</taxon>
        <taxon>Pleocyemata</taxon>
        <taxon>Brachyura</taxon>
        <taxon>Eubrachyura</taxon>
        <taxon>Portunoidea</taxon>
        <taxon>Portunidae</taxon>
        <taxon>Portuninae</taxon>
        <taxon>Portunus</taxon>
    </lineage>
</organism>
<accession>A0A5B7G7W0</accession>
<feature type="region of interest" description="Disordered" evidence="1">
    <location>
        <begin position="64"/>
        <end position="86"/>
    </location>
</feature>